<proteinExistence type="predicted"/>
<dbReference type="InterPro" id="IPR009057">
    <property type="entry name" value="Homeodomain-like_sf"/>
</dbReference>
<dbReference type="PANTHER" id="PTHR30055">
    <property type="entry name" value="HTH-TYPE TRANSCRIPTIONAL REGULATOR RUTR"/>
    <property type="match status" value="1"/>
</dbReference>
<dbReference type="InterPro" id="IPR001647">
    <property type="entry name" value="HTH_TetR"/>
</dbReference>
<accession>A0ABV4H4G3</accession>
<evidence type="ECO:0000256" key="1">
    <source>
        <dbReference type="ARBA" id="ARBA00023015"/>
    </source>
</evidence>
<keyword evidence="2" id="KW-0238">DNA-binding</keyword>
<sequence length="222" mass="24157">MLASPSTRPPAASRAWATREAIADAAERLFAEHGVDNVSHRQISTAAGQGNNAAVGYHFGTTDDLLRAIVQRHAREVDVVRARLVDEVEADPAARDDVRAWVRCLVRPTAEHLESLGSPTWWARLSAQLATDPRHRTSVVDEAMTSLALQRTVQGFWACLSGLPADVRAERSEMSRLLGVHVVAERETALAEGRPTPRSSWSQCADGLTDALVGLWLAPVSR</sequence>
<evidence type="ECO:0000313" key="5">
    <source>
        <dbReference type="EMBL" id="MEZ0166451.1"/>
    </source>
</evidence>
<gene>
    <name evidence="5" type="ORF">AB2L27_16945</name>
</gene>
<dbReference type="Pfam" id="PF00440">
    <property type="entry name" value="TetR_N"/>
    <property type="match status" value="1"/>
</dbReference>
<keyword evidence="1" id="KW-0805">Transcription regulation</keyword>
<evidence type="ECO:0000256" key="3">
    <source>
        <dbReference type="ARBA" id="ARBA00023163"/>
    </source>
</evidence>
<keyword evidence="3" id="KW-0804">Transcription</keyword>
<feature type="domain" description="HTH tetR-type" evidence="4">
    <location>
        <begin position="22"/>
        <end position="69"/>
    </location>
</feature>
<comment type="caution">
    <text evidence="5">The sequence shown here is derived from an EMBL/GenBank/DDBJ whole genome shotgun (WGS) entry which is preliminary data.</text>
</comment>
<evidence type="ECO:0000259" key="4">
    <source>
        <dbReference type="Pfam" id="PF00440"/>
    </source>
</evidence>
<dbReference type="InterPro" id="IPR050109">
    <property type="entry name" value="HTH-type_TetR-like_transc_reg"/>
</dbReference>
<dbReference type="Proteomes" id="UP001565927">
    <property type="component" value="Unassembled WGS sequence"/>
</dbReference>
<protein>
    <submittedName>
        <fullName evidence="5">TetR/AcrR family transcriptional regulator</fullName>
    </submittedName>
</protein>
<keyword evidence="6" id="KW-1185">Reference proteome</keyword>
<dbReference type="EMBL" id="JBGFTU010000022">
    <property type="protein sequence ID" value="MEZ0166451.1"/>
    <property type="molecule type" value="Genomic_DNA"/>
</dbReference>
<evidence type="ECO:0000313" key="6">
    <source>
        <dbReference type="Proteomes" id="UP001565927"/>
    </source>
</evidence>
<dbReference type="RefSeq" id="WP_370442670.1">
    <property type="nucleotide sequence ID" value="NZ_JBGFTU010000022.1"/>
</dbReference>
<dbReference type="Gene3D" id="1.10.357.10">
    <property type="entry name" value="Tetracycline Repressor, domain 2"/>
    <property type="match status" value="1"/>
</dbReference>
<name>A0ABV4H4G3_9ACTN</name>
<reference evidence="5 6" key="1">
    <citation type="submission" date="2024-07" db="EMBL/GenBank/DDBJ databases">
        <authorList>
            <person name="Thanompreechachai J."/>
            <person name="Duangmal K."/>
        </authorList>
    </citation>
    <scope>NUCLEOTIDE SEQUENCE [LARGE SCALE GENOMIC DNA]</scope>
    <source>
        <strain evidence="5 6">LSe6-4</strain>
    </source>
</reference>
<organism evidence="5 6">
    <name type="scientific">Kineococcus halophytocola</name>
    <dbReference type="NCBI Taxonomy" id="3234027"/>
    <lineage>
        <taxon>Bacteria</taxon>
        <taxon>Bacillati</taxon>
        <taxon>Actinomycetota</taxon>
        <taxon>Actinomycetes</taxon>
        <taxon>Kineosporiales</taxon>
        <taxon>Kineosporiaceae</taxon>
        <taxon>Kineococcus</taxon>
    </lineage>
</organism>
<evidence type="ECO:0000256" key="2">
    <source>
        <dbReference type="ARBA" id="ARBA00023125"/>
    </source>
</evidence>
<dbReference type="SUPFAM" id="SSF46689">
    <property type="entry name" value="Homeodomain-like"/>
    <property type="match status" value="1"/>
</dbReference>
<dbReference type="PANTHER" id="PTHR30055:SF234">
    <property type="entry name" value="HTH-TYPE TRANSCRIPTIONAL REGULATOR BETI"/>
    <property type="match status" value="1"/>
</dbReference>